<evidence type="ECO:0000256" key="1">
    <source>
        <dbReference type="SAM" id="Phobius"/>
    </source>
</evidence>
<gene>
    <name evidence="2" type="ORF">ACFOUV_01135</name>
</gene>
<proteinExistence type="predicted"/>
<dbReference type="RefSeq" id="WP_379494932.1">
    <property type="nucleotide sequence ID" value="NZ_JBHSAO010000001.1"/>
</dbReference>
<organism evidence="2 3">
    <name type="scientific">Oceanobacillus longus</name>
    <dbReference type="NCBI Taxonomy" id="930120"/>
    <lineage>
        <taxon>Bacteria</taxon>
        <taxon>Bacillati</taxon>
        <taxon>Bacillota</taxon>
        <taxon>Bacilli</taxon>
        <taxon>Bacillales</taxon>
        <taxon>Bacillaceae</taxon>
        <taxon>Oceanobacillus</taxon>
    </lineage>
</organism>
<keyword evidence="1" id="KW-0812">Transmembrane</keyword>
<reference evidence="3" key="1">
    <citation type="journal article" date="2019" name="Int. J. Syst. Evol. Microbiol.">
        <title>The Global Catalogue of Microorganisms (GCM) 10K type strain sequencing project: providing services to taxonomists for standard genome sequencing and annotation.</title>
        <authorList>
            <consortium name="The Broad Institute Genomics Platform"/>
            <consortium name="The Broad Institute Genome Sequencing Center for Infectious Disease"/>
            <person name="Wu L."/>
            <person name="Ma J."/>
        </authorList>
    </citation>
    <scope>NUCLEOTIDE SEQUENCE [LARGE SCALE GENOMIC DNA]</scope>
    <source>
        <strain evidence="3">IBRC-M 10703</strain>
    </source>
</reference>
<keyword evidence="1" id="KW-0472">Membrane</keyword>
<keyword evidence="1" id="KW-1133">Transmembrane helix</keyword>
<evidence type="ECO:0000313" key="2">
    <source>
        <dbReference type="EMBL" id="MFC4022417.1"/>
    </source>
</evidence>
<feature type="transmembrane region" description="Helical" evidence="1">
    <location>
        <begin position="62"/>
        <end position="88"/>
    </location>
</feature>
<feature type="transmembrane region" description="Helical" evidence="1">
    <location>
        <begin position="29"/>
        <end position="50"/>
    </location>
</feature>
<sequence length="103" mass="11605">MLKIGVPMFVLFLIAILAYILSKQLQREWTFVVWGIATIVPIAPLLSWIISYLYSYYEGDGFAGIALFGILLPLLFLVGLVLIAIGIYRIVRKKGSDEKVEKL</sequence>
<evidence type="ECO:0000313" key="3">
    <source>
        <dbReference type="Proteomes" id="UP001595772"/>
    </source>
</evidence>
<feature type="transmembrane region" description="Helical" evidence="1">
    <location>
        <begin position="6"/>
        <end position="22"/>
    </location>
</feature>
<protein>
    <submittedName>
        <fullName evidence="2">Uncharacterized protein</fullName>
    </submittedName>
</protein>
<keyword evidence="3" id="KW-1185">Reference proteome</keyword>
<comment type="caution">
    <text evidence="2">The sequence shown here is derived from an EMBL/GenBank/DDBJ whole genome shotgun (WGS) entry which is preliminary data.</text>
</comment>
<name>A0ABV8GRG5_9BACI</name>
<dbReference type="Proteomes" id="UP001595772">
    <property type="component" value="Unassembled WGS sequence"/>
</dbReference>
<accession>A0ABV8GRG5</accession>
<dbReference type="EMBL" id="JBHSAO010000001">
    <property type="protein sequence ID" value="MFC4022417.1"/>
    <property type="molecule type" value="Genomic_DNA"/>
</dbReference>